<dbReference type="InParanoid" id="A0A078ARD7"/>
<proteinExistence type="predicted"/>
<dbReference type="EMBL" id="CCKQ01012914">
    <property type="protein sequence ID" value="CDW84546.1"/>
    <property type="molecule type" value="Genomic_DNA"/>
</dbReference>
<gene>
    <name evidence="2" type="primary">Contig3761.g4018</name>
    <name evidence="2" type="ORF">STYLEM_13610</name>
</gene>
<feature type="transmembrane region" description="Helical" evidence="1">
    <location>
        <begin position="107"/>
        <end position="127"/>
    </location>
</feature>
<organism evidence="2 3">
    <name type="scientific">Stylonychia lemnae</name>
    <name type="common">Ciliate</name>
    <dbReference type="NCBI Taxonomy" id="5949"/>
    <lineage>
        <taxon>Eukaryota</taxon>
        <taxon>Sar</taxon>
        <taxon>Alveolata</taxon>
        <taxon>Ciliophora</taxon>
        <taxon>Intramacronucleata</taxon>
        <taxon>Spirotrichea</taxon>
        <taxon>Stichotrichia</taxon>
        <taxon>Sporadotrichida</taxon>
        <taxon>Oxytrichidae</taxon>
        <taxon>Stylonychinae</taxon>
        <taxon>Stylonychia</taxon>
    </lineage>
</organism>
<dbReference type="AlphaFoldDB" id="A0A078ARD7"/>
<dbReference type="Proteomes" id="UP000039865">
    <property type="component" value="Unassembled WGS sequence"/>
</dbReference>
<name>A0A078ARD7_STYLE</name>
<sequence>MTDNSIKKWDNDIYVFDVTEASRVKNPWLEDFGRDRFTYEPEYPLLTAIDARINEAHYAHGYPYTSWLQLSLVYAAGLYTAKEQGIVKKGVYFQRYWRAHYFDWLMFIRRAGIYGIGGGLVAGTYLFGSPSISMRRIVNGYHYYFTWQTTDPRNTDTQHFIKNNS</sequence>
<keyword evidence="1" id="KW-1133">Transmembrane helix</keyword>
<reference evidence="2 3" key="1">
    <citation type="submission" date="2014-06" db="EMBL/GenBank/DDBJ databases">
        <authorList>
            <person name="Swart Estienne"/>
        </authorList>
    </citation>
    <scope>NUCLEOTIDE SEQUENCE [LARGE SCALE GENOMIC DNA]</scope>
    <source>
        <strain evidence="2 3">130c</strain>
    </source>
</reference>
<keyword evidence="3" id="KW-1185">Reference proteome</keyword>
<evidence type="ECO:0000313" key="3">
    <source>
        <dbReference type="Proteomes" id="UP000039865"/>
    </source>
</evidence>
<keyword evidence="1" id="KW-0812">Transmembrane</keyword>
<evidence type="ECO:0000313" key="2">
    <source>
        <dbReference type="EMBL" id="CDW84546.1"/>
    </source>
</evidence>
<accession>A0A078ARD7</accession>
<keyword evidence="1" id="KW-0472">Membrane</keyword>
<protein>
    <submittedName>
        <fullName evidence="2">Uncharacterized protein</fullName>
    </submittedName>
</protein>
<evidence type="ECO:0000256" key="1">
    <source>
        <dbReference type="SAM" id="Phobius"/>
    </source>
</evidence>